<evidence type="ECO:0000256" key="7">
    <source>
        <dbReference type="SAM" id="Phobius"/>
    </source>
</evidence>
<comment type="caution">
    <text evidence="10">The sequence shown here is derived from an EMBL/GenBank/DDBJ whole genome shotgun (WGS) entry which is preliminary data.</text>
</comment>
<feature type="transmembrane region" description="Helical" evidence="7">
    <location>
        <begin position="380"/>
        <end position="401"/>
    </location>
</feature>
<dbReference type="InterPro" id="IPR025857">
    <property type="entry name" value="MacB_PCD"/>
</dbReference>
<evidence type="ECO:0000259" key="8">
    <source>
        <dbReference type="Pfam" id="PF02687"/>
    </source>
</evidence>
<name>A0ABW9GXJ6_9FIRM</name>
<evidence type="ECO:0000313" key="10">
    <source>
        <dbReference type="EMBL" id="MFM9413288.1"/>
    </source>
</evidence>
<gene>
    <name evidence="10" type="ORF">ACKQTC_02765</name>
</gene>
<dbReference type="PANTHER" id="PTHR30572:SF4">
    <property type="entry name" value="ABC TRANSPORTER PERMEASE YTRF"/>
    <property type="match status" value="1"/>
</dbReference>
<accession>A0ABW9GXJ6</accession>
<feature type="transmembrane region" description="Helical" evidence="7">
    <location>
        <begin position="294"/>
        <end position="320"/>
    </location>
</feature>
<keyword evidence="11" id="KW-1185">Reference proteome</keyword>
<dbReference type="Pfam" id="PF12704">
    <property type="entry name" value="MacB_PCD"/>
    <property type="match status" value="1"/>
</dbReference>
<dbReference type="Pfam" id="PF02687">
    <property type="entry name" value="FtsX"/>
    <property type="match status" value="1"/>
</dbReference>
<evidence type="ECO:0000259" key="9">
    <source>
        <dbReference type="Pfam" id="PF12704"/>
    </source>
</evidence>
<dbReference type="EMBL" id="JBJUVG010000002">
    <property type="protein sequence ID" value="MFM9413288.1"/>
    <property type="molecule type" value="Genomic_DNA"/>
</dbReference>
<keyword evidence="4 7" id="KW-1133">Transmembrane helix</keyword>
<keyword evidence="5 7" id="KW-0472">Membrane</keyword>
<protein>
    <submittedName>
        <fullName evidence="10">ABC transporter permease</fullName>
    </submittedName>
</protein>
<dbReference type="PANTHER" id="PTHR30572">
    <property type="entry name" value="MEMBRANE COMPONENT OF TRANSPORTER-RELATED"/>
    <property type="match status" value="1"/>
</dbReference>
<dbReference type="Proteomes" id="UP001631949">
    <property type="component" value="Unassembled WGS sequence"/>
</dbReference>
<feature type="domain" description="ABC3 transporter permease C-terminal" evidence="8">
    <location>
        <begin position="298"/>
        <end position="411"/>
    </location>
</feature>
<organism evidence="10 11">
    <name type="scientific">Peptococcus simiae</name>
    <dbReference type="NCBI Taxonomy" id="1643805"/>
    <lineage>
        <taxon>Bacteria</taxon>
        <taxon>Bacillati</taxon>
        <taxon>Bacillota</taxon>
        <taxon>Clostridia</taxon>
        <taxon>Eubacteriales</taxon>
        <taxon>Peptococcaceae</taxon>
        <taxon>Peptococcus</taxon>
    </lineage>
</organism>
<evidence type="ECO:0000256" key="3">
    <source>
        <dbReference type="ARBA" id="ARBA00022692"/>
    </source>
</evidence>
<evidence type="ECO:0000256" key="4">
    <source>
        <dbReference type="ARBA" id="ARBA00022989"/>
    </source>
</evidence>
<reference evidence="10 11" key="1">
    <citation type="journal article" date="2016" name="Int. J. Syst. Evol. Microbiol.">
        <title>Peptococcus simiae sp. nov., isolated from rhesus macaque faeces and emended description of the genus Peptococcus.</title>
        <authorList>
            <person name="Shkoporov A.N."/>
            <person name="Efimov B.A."/>
            <person name="Kondova I."/>
            <person name="Ouwerling B."/>
            <person name="Chaplin A.V."/>
            <person name="Shcherbakova V.A."/>
            <person name="Langermans J.A.M."/>
        </authorList>
    </citation>
    <scope>NUCLEOTIDE SEQUENCE [LARGE SCALE GENOMIC DNA]</scope>
    <source>
        <strain evidence="10 11">M108</strain>
    </source>
</reference>
<comment type="similarity">
    <text evidence="6">Belongs to the ABC-4 integral membrane protein family.</text>
</comment>
<evidence type="ECO:0000313" key="11">
    <source>
        <dbReference type="Proteomes" id="UP001631949"/>
    </source>
</evidence>
<sequence>MNITENIRLALESLRANKIRSLLTMLGIIIGIASVISILTIGDAMTSSISSSLSTFGSQNVYLYVNSRDDDYMYEPSEQDLISPEMLESMQARFGDRIVGVSLEKSAGSGEVRHGYRKANITLNGVSPGSAESNNIKILAGRFIREADVQNLRNTAVISDKMAKELYGDKLSKALNKEIEVRGASGMHTFTVVGIYEYNDDPMTAAMNGRNPNSKTTACYIPVSTAGRLTNDSSKGYRQVTVTAATSENTIKFTKELEDYMNQYYTNNSQFKVLTQSVEEMTNQVNATLNSVKLAISVIAGISLLVGGIGVMNIMLVSVTERTREIGIRKALGATNFDIRLQFIVESIIVCVIGGLIGILAGGLFGFLGSLALKAVTGPSLLAIFLATGFSMLIGVFFGYYPANKAAQLNPIDALRYE</sequence>
<dbReference type="InterPro" id="IPR003838">
    <property type="entry name" value="ABC3_permease_C"/>
</dbReference>
<evidence type="ECO:0000256" key="1">
    <source>
        <dbReference type="ARBA" id="ARBA00004651"/>
    </source>
</evidence>
<feature type="transmembrane region" description="Helical" evidence="7">
    <location>
        <begin position="21"/>
        <end position="42"/>
    </location>
</feature>
<feature type="transmembrane region" description="Helical" evidence="7">
    <location>
        <begin position="341"/>
        <end position="368"/>
    </location>
</feature>
<keyword evidence="3 7" id="KW-0812">Transmembrane</keyword>
<dbReference type="InterPro" id="IPR050250">
    <property type="entry name" value="Macrolide_Exporter_MacB"/>
</dbReference>
<keyword evidence="2" id="KW-1003">Cell membrane</keyword>
<dbReference type="RefSeq" id="WP_408976899.1">
    <property type="nucleotide sequence ID" value="NZ_JBJUVG010000002.1"/>
</dbReference>
<evidence type="ECO:0000256" key="5">
    <source>
        <dbReference type="ARBA" id="ARBA00023136"/>
    </source>
</evidence>
<evidence type="ECO:0000256" key="6">
    <source>
        <dbReference type="ARBA" id="ARBA00038076"/>
    </source>
</evidence>
<evidence type="ECO:0000256" key="2">
    <source>
        <dbReference type="ARBA" id="ARBA00022475"/>
    </source>
</evidence>
<proteinExistence type="inferred from homology"/>
<feature type="domain" description="MacB-like periplasmic core" evidence="9">
    <location>
        <begin position="21"/>
        <end position="259"/>
    </location>
</feature>
<comment type="subcellular location">
    <subcellularLocation>
        <location evidence="1">Cell membrane</location>
        <topology evidence="1">Multi-pass membrane protein</topology>
    </subcellularLocation>
</comment>